<organism evidence="1 2">
    <name type="scientific">Aurantiacibacter spongiae</name>
    <dbReference type="NCBI Taxonomy" id="2488860"/>
    <lineage>
        <taxon>Bacteria</taxon>
        <taxon>Pseudomonadati</taxon>
        <taxon>Pseudomonadota</taxon>
        <taxon>Alphaproteobacteria</taxon>
        <taxon>Sphingomonadales</taxon>
        <taxon>Erythrobacteraceae</taxon>
        <taxon>Aurantiacibacter</taxon>
    </lineage>
</organism>
<dbReference type="AlphaFoldDB" id="A0A3N5DSL9"/>
<name>A0A3N5DSL9_9SPHN</name>
<reference evidence="1 2" key="1">
    <citation type="submission" date="2018-11" db="EMBL/GenBank/DDBJ databases">
        <title>Erythrobacter spongiae sp. nov., isolated from a marine sponge.</title>
        <authorList>
            <person name="Zhuang L."/>
            <person name="Luo L."/>
        </authorList>
    </citation>
    <scope>NUCLEOTIDE SEQUENCE [LARGE SCALE GENOMIC DNA]</scope>
    <source>
        <strain evidence="1 2">HN-E23</strain>
    </source>
</reference>
<dbReference type="EMBL" id="RPFZ01000001">
    <property type="protein sequence ID" value="RPF72241.1"/>
    <property type="molecule type" value="Genomic_DNA"/>
</dbReference>
<proteinExistence type="predicted"/>
<dbReference type="OrthoDB" id="7447024at2"/>
<dbReference type="Proteomes" id="UP000275232">
    <property type="component" value="Unassembled WGS sequence"/>
</dbReference>
<evidence type="ECO:0000313" key="2">
    <source>
        <dbReference type="Proteomes" id="UP000275232"/>
    </source>
</evidence>
<accession>A0A3N5DSL9</accession>
<dbReference type="RefSeq" id="WP_123881468.1">
    <property type="nucleotide sequence ID" value="NZ_RPFZ01000001.1"/>
</dbReference>
<sequence>MDRRFFMTAATGSALAATGSLFVPRQPAAAQDRRQPESRFDMVREWEIGPVIRGRNYSQGMPPHPFAVRGGWFFEFPGPTARDGHVHYLTTSANGLGGARGLRMRYRIDAAPGARFIPQENPREPATLSLYVQRDGDDWSGRGDRAAARWYSPDPAMQRLEPGEHEVRVMFDEDWKGVMGQSSHRASRQFADTLARAGRMGFTLGSAHGRGHGVFSTAPARMLVRDFSVI</sequence>
<gene>
    <name evidence="1" type="ORF">EG799_11855</name>
</gene>
<comment type="caution">
    <text evidence="1">The sequence shown here is derived from an EMBL/GenBank/DDBJ whole genome shotgun (WGS) entry which is preliminary data.</text>
</comment>
<protein>
    <submittedName>
        <fullName evidence="1">Uncharacterized protein</fullName>
    </submittedName>
</protein>
<evidence type="ECO:0000313" key="1">
    <source>
        <dbReference type="EMBL" id="RPF72241.1"/>
    </source>
</evidence>
<keyword evidence="2" id="KW-1185">Reference proteome</keyword>